<dbReference type="CDD" id="cd07067">
    <property type="entry name" value="HP_PGM_like"/>
    <property type="match status" value="1"/>
</dbReference>
<dbReference type="GO" id="GO:0101006">
    <property type="term" value="F:protein histidine phosphatase activity"/>
    <property type="evidence" value="ECO:0007669"/>
    <property type="project" value="InterPro"/>
</dbReference>
<evidence type="ECO:0000256" key="1">
    <source>
        <dbReference type="ARBA" id="ARBA00022801"/>
    </source>
</evidence>
<accession>A0A1E5QAU2</accession>
<dbReference type="InterPro" id="IPR013078">
    <property type="entry name" value="His_Pase_superF_clade-1"/>
</dbReference>
<organism evidence="2 3">
    <name type="scientific">Magnetovibrio blakemorei</name>
    <dbReference type="NCBI Taxonomy" id="28181"/>
    <lineage>
        <taxon>Bacteria</taxon>
        <taxon>Pseudomonadati</taxon>
        <taxon>Pseudomonadota</taxon>
        <taxon>Alphaproteobacteria</taxon>
        <taxon>Rhodospirillales</taxon>
        <taxon>Magnetovibrionaceae</taxon>
        <taxon>Magnetovibrio</taxon>
    </lineage>
</organism>
<evidence type="ECO:0000313" key="3">
    <source>
        <dbReference type="Proteomes" id="UP000095347"/>
    </source>
</evidence>
<keyword evidence="1" id="KW-0378">Hydrolase</keyword>
<dbReference type="NCBIfam" id="TIGR00249">
    <property type="entry name" value="sixA"/>
    <property type="match status" value="1"/>
</dbReference>
<dbReference type="EMBL" id="MCGG01000008">
    <property type="protein sequence ID" value="OEJ69145.1"/>
    <property type="molecule type" value="Genomic_DNA"/>
</dbReference>
<dbReference type="Proteomes" id="UP000095347">
    <property type="component" value="Unassembled WGS sequence"/>
</dbReference>
<dbReference type="STRING" id="28181.BEN30_03320"/>
<dbReference type="RefSeq" id="WP_069956609.1">
    <property type="nucleotide sequence ID" value="NZ_MCGG01000008.1"/>
</dbReference>
<dbReference type="PANTHER" id="PTHR20935">
    <property type="entry name" value="PHOSPHOGLYCERATE MUTASE-RELATED"/>
    <property type="match status" value="1"/>
</dbReference>
<dbReference type="OrthoDB" id="9810154at2"/>
<keyword evidence="3" id="KW-1185">Reference proteome</keyword>
<protein>
    <submittedName>
        <fullName evidence="2">Phosphohistidine phosphatase SixA</fullName>
    </submittedName>
</protein>
<dbReference type="InterPro" id="IPR051021">
    <property type="entry name" value="Mito_Ser/Thr_phosphatase"/>
</dbReference>
<gene>
    <name evidence="2" type="ORF">BEN30_03320</name>
</gene>
<evidence type="ECO:0000313" key="2">
    <source>
        <dbReference type="EMBL" id="OEJ69145.1"/>
    </source>
</evidence>
<dbReference type="GO" id="GO:0005737">
    <property type="term" value="C:cytoplasm"/>
    <property type="evidence" value="ECO:0007669"/>
    <property type="project" value="InterPro"/>
</dbReference>
<name>A0A1E5QAU2_9PROT</name>
<proteinExistence type="predicted"/>
<dbReference type="SUPFAM" id="SSF53254">
    <property type="entry name" value="Phosphoglycerate mutase-like"/>
    <property type="match status" value="1"/>
</dbReference>
<dbReference type="SMART" id="SM00855">
    <property type="entry name" value="PGAM"/>
    <property type="match status" value="1"/>
</dbReference>
<dbReference type="InterPro" id="IPR029033">
    <property type="entry name" value="His_PPase_superfam"/>
</dbReference>
<comment type="caution">
    <text evidence="2">The sequence shown here is derived from an EMBL/GenBank/DDBJ whole genome shotgun (WGS) entry which is preliminary data.</text>
</comment>
<dbReference type="InterPro" id="IPR004449">
    <property type="entry name" value="SixA"/>
</dbReference>
<dbReference type="Pfam" id="PF00300">
    <property type="entry name" value="His_Phos_1"/>
    <property type="match status" value="1"/>
</dbReference>
<dbReference type="AlphaFoldDB" id="A0A1E5QAU2"/>
<dbReference type="Gene3D" id="3.40.50.1240">
    <property type="entry name" value="Phosphoglycerate mutase-like"/>
    <property type="match status" value="1"/>
</dbReference>
<reference evidence="3" key="1">
    <citation type="submission" date="2016-07" db="EMBL/GenBank/DDBJ databases">
        <authorList>
            <person name="Florea S."/>
            <person name="Webb J.S."/>
            <person name="Jaromczyk J."/>
            <person name="Schardl C.L."/>
        </authorList>
    </citation>
    <scope>NUCLEOTIDE SEQUENCE [LARGE SCALE GENOMIC DNA]</scope>
    <source>
        <strain evidence="3">MV-1</strain>
    </source>
</reference>
<sequence length="162" mass="17659">MRLYLMRHGKAEFGPEDADRRLSVRGREDVSAVAAYLGGQDIAVSKVVHSTLARARETAEIVSAQIAPTIVLEEMDGIEPWGNVKAFASVAETWTDDTLVCGHEPFMGEAASYLLTGNPHGGLVEVKTGSIMSLSRGPYGDGWQLRWMMGPRLVRGAKKEED</sequence>